<evidence type="ECO:0000313" key="1">
    <source>
        <dbReference type="EMBL" id="OQS38190.1"/>
    </source>
</evidence>
<dbReference type="InterPro" id="IPR008514">
    <property type="entry name" value="T6SS_Hcp"/>
</dbReference>
<dbReference type="PANTHER" id="PTHR36152">
    <property type="entry name" value="CYTOPLASMIC PROTEIN-RELATED"/>
    <property type="match status" value="1"/>
</dbReference>
<gene>
    <name evidence="1" type="ORF">B0T45_13075</name>
</gene>
<dbReference type="InterPro" id="IPR036624">
    <property type="entry name" value="Hcp1-lik_sf"/>
</dbReference>
<dbReference type="InterPro" id="IPR053165">
    <property type="entry name" value="HSI-I_assembly_Hcp1"/>
</dbReference>
<comment type="caution">
    <text evidence="1">The sequence shown here is derived from an EMBL/GenBank/DDBJ whole genome shotgun (WGS) entry which is preliminary data.</text>
</comment>
<sequence length="175" mass="19222">MANALVDYFLQIEGVEGESTDQQYSGLIQIQSWQWAEENSGKWGFGSGGGAGKVEMKDFEFRMVSNKASPKLFLMCATGEHIPRAKLICRKSGNGQQDFMIITFASGLVSSFRTLGNMPYAIMGHGSGDVESVLPTDEIKINFAKIEFEYREQRNDGTMGAVIKAGYDLKLNAAV</sequence>
<dbReference type="Gene3D" id="2.30.110.20">
    <property type="entry name" value="Hcp1-like"/>
    <property type="match status" value="1"/>
</dbReference>
<organism evidence="1 2">
    <name type="scientific">Chromobacterium haemolyticum</name>
    <dbReference type="NCBI Taxonomy" id="394935"/>
    <lineage>
        <taxon>Bacteria</taxon>
        <taxon>Pseudomonadati</taxon>
        <taxon>Pseudomonadota</taxon>
        <taxon>Betaproteobacteria</taxon>
        <taxon>Neisseriales</taxon>
        <taxon>Chromobacteriaceae</taxon>
        <taxon>Chromobacterium</taxon>
    </lineage>
</organism>
<dbReference type="Proteomes" id="UP000192721">
    <property type="component" value="Unassembled WGS sequence"/>
</dbReference>
<dbReference type="Pfam" id="PF05638">
    <property type="entry name" value="T6SS_HCP"/>
    <property type="match status" value="1"/>
</dbReference>
<name>A0A1W0CTT8_9NEIS</name>
<dbReference type="AlphaFoldDB" id="A0A1W0CTT8"/>
<reference evidence="1 2" key="1">
    <citation type="submission" date="2017-02" db="EMBL/GenBank/DDBJ databases">
        <title>Chromobacterium haemolyticum H5244.</title>
        <authorList>
            <person name="Gulvik C.A."/>
        </authorList>
    </citation>
    <scope>NUCLEOTIDE SEQUENCE [LARGE SCALE GENOMIC DNA]</scope>
    <source>
        <strain evidence="1 2">H5244</strain>
    </source>
</reference>
<dbReference type="RefSeq" id="WP_039755389.1">
    <property type="nucleotide sequence ID" value="NZ_CAEE01000582.1"/>
</dbReference>
<accession>A0A1W0CTT8</accession>
<proteinExistence type="predicted"/>
<dbReference type="PANTHER" id="PTHR36152:SF5">
    <property type="entry name" value="PROTEIN HCP1"/>
    <property type="match status" value="1"/>
</dbReference>
<protein>
    <submittedName>
        <fullName evidence="1">Type VI secretion protein</fullName>
    </submittedName>
</protein>
<dbReference type="EMBL" id="MUKV01000016">
    <property type="protein sequence ID" value="OQS38190.1"/>
    <property type="molecule type" value="Genomic_DNA"/>
</dbReference>
<evidence type="ECO:0000313" key="2">
    <source>
        <dbReference type="Proteomes" id="UP000192721"/>
    </source>
</evidence>
<dbReference type="SUPFAM" id="SSF141452">
    <property type="entry name" value="Hcp1-like"/>
    <property type="match status" value="1"/>
</dbReference>